<sequence length="1191" mass="121249">MAAVQRPSPSMEHDDDRRSTSDDSTVLLLPASMQTLLDRYTERTLTPAERTTLARAAPNVRCEALRIFFETNDAATAVEYVLRHGNRGGVSGSASLRHSEKGGSSRSTNSSAAARSMTASTSAPRSSATAAANNGNGNPPETARAALKPLSTNTSNFHTGKSSAAEAKTAIKLVLSPPVVDTDPLPLSGAENTVESPAPTPSKQVSKRPPSLSAGGAGHNNSGSRPRRISAARRGDSMCTYVTVSSMSDGDDEDERYAHEAEEGEDDAESEDMPPTVTLRSRNSRTSLNAAAAVAQVPALALDSVLKPSGEPARDSNVASSSPVVSAPAERPSRKSTTPAAGTAAVAAGPAVPPSAPPPSSARVVIAPSPSPSPAAAAAAAAAAIDVASVTASSQPRISAPPLQRSAEGNESEARKTVAAKPTVAPVAAEAEPAAATTVPLPLSLPQRNAHHPQKTQQQQQHHVAFTDANAIAVLDAYRKNGARPLGDRYDVGLTYTELSWRPSSASPSCAAPSEGSGGNGDGGGGPPKTAMDWAAMVASVRRPHPPAVATTTKPNTPLRERRTGTATAAVVTAGGTLRTPRGSATTAAQRRSAAAEAPMVVVGAGGATPRTPQDDNVPKRASGGSGHRSSNTAKKHAGQPSSQSQPTSQRGSRRKRLTGESDAPTGASPLSSAGAQPTEGFTSPEKQAPNRSANASPMKRGVAWDETTGTYITHPNQRRRQLAAAAAAAAVPAAAPVSAPAAPSITVGAAGTSAAAAPDVLHACFCRNASAVVAAAAPVVEGGALTATTPRPQVLTRTPTATGAAIPSTVTAATAGGASFGRLCSSALHLPNSNNRNSAAASPPPAKEAKAAKTPRTTPAPIVTAARKKHPDNSPPSSSSTDNFLRKKRTVLTSPRPAVASPRSHTAASTATAAAPTAAEYMRLRSGYPAMPVHDVYREAGGTIALQRQATHYPTAAAAAASYSYSAVDTMRRIASAAPAQRRGAAGEPTGGPPPPAACDFDLSPIHSPRTARTPHGRGGMSTRSSDDVAAGSGGRVSARGPQLRRAASGHQLPLSTPPHIHHTNARNAATVPAAQCGVFERLTSNYYTVYASAVALQASVVPSSPRGGPHTGSAVHSARRRPVSASAGGAERRARRGNPYPAMREGWLSIDGKLPAPRKGGADDVAEAAAPVENAFSRTNTSRYVTLAK</sequence>
<name>A0A0M9FYB8_LEPPY</name>
<feature type="region of interest" description="Disordered" evidence="1">
    <location>
        <begin position="979"/>
        <end position="998"/>
    </location>
</feature>
<feature type="region of interest" description="Disordered" evidence="1">
    <location>
        <begin position="1104"/>
        <end position="1146"/>
    </location>
</feature>
<feature type="region of interest" description="Disordered" evidence="1">
    <location>
        <begin position="393"/>
        <end position="435"/>
    </location>
</feature>
<feature type="region of interest" description="Disordered" evidence="1">
    <location>
        <begin position="501"/>
        <end position="531"/>
    </location>
</feature>
<feature type="region of interest" description="Disordered" evidence="1">
    <location>
        <begin position="307"/>
        <end position="380"/>
    </location>
</feature>
<feature type="compositionally biased region" description="Low complexity" evidence="1">
    <location>
        <begin position="361"/>
        <end position="380"/>
    </location>
</feature>
<dbReference type="OrthoDB" id="267558at2759"/>
<organism evidence="2 3">
    <name type="scientific">Leptomonas pyrrhocoris</name>
    <name type="common">Firebug parasite</name>
    <dbReference type="NCBI Taxonomy" id="157538"/>
    <lineage>
        <taxon>Eukaryota</taxon>
        <taxon>Discoba</taxon>
        <taxon>Euglenozoa</taxon>
        <taxon>Kinetoplastea</taxon>
        <taxon>Metakinetoplastina</taxon>
        <taxon>Trypanosomatida</taxon>
        <taxon>Trypanosomatidae</taxon>
        <taxon>Leishmaniinae</taxon>
        <taxon>Leptomonas</taxon>
    </lineage>
</organism>
<dbReference type="RefSeq" id="XP_015657069.1">
    <property type="nucleotide sequence ID" value="XM_015804495.1"/>
</dbReference>
<feature type="region of interest" description="Disordered" evidence="1">
    <location>
        <begin position="86"/>
        <end position="144"/>
    </location>
</feature>
<feature type="compositionally biased region" description="Low complexity" evidence="1">
    <location>
        <begin position="639"/>
        <end position="651"/>
    </location>
</feature>
<gene>
    <name evidence="2" type="ORF">ABB37_06230</name>
</gene>
<protein>
    <submittedName>
        <fullName evidence="2">Uncharacterized protein</fullName>
    </submittedName>
</protein>
<feature type="region of interest" description="Disordered" evidence="1">
    <location>
        <begin position="1"/>
        <end position="24"/>
    </location>
</feature>
<feature type="region of interest" description="Disordered" evidence="1">
    <location>
        <begin position="182"/>
        <end position="284"/>
    </location>
</feature>
<feature type="compositionally biased region" description="Low complexity" evidence="1">
    <location>
        <begin position="584"/>
        <end position="598"/>
    </location>
</feature>
<dbReference type="EMBL" id="LGTL01000013">
    <property type="protein sequence ID" value="KPA78630.1"/>
    <property type="molecule type" value="Genomic_DNA"/>
</dbReference>
<feature type="compositionally biased region" description="Low complexity" evidence="1">
    <location>
        <begin position="901"/>
        <end position="916"/>
    </location>
</feature>
<feature type="compositionally biased region" description="Low complexity" evidence="1">
    <location>
        <begin position="417"/>
        <end position="435"/>
    </location>
</feature>
<feature type="compositionally biased region" description="Acidic residues" evidence="1">
    <location>
        <begin position="262"/>
        <end position="272"/>
    </location>
</feature>
<feature type="compositionally biased region" description="Low complexity" evidence="1">
    <location>
        <begin position="503"/>
        <end position="515"/>
    </location>
</feature>
<feature type="compositionally biased region" description="Gly residues" evidence="1">
    <location>
        <begin position="516"/>
        <end position="527"/>
    </location>
</feature>
<feature type="compositionally biased region" description="Low complexity" evidence="1">
    <location>
        <begin position="104"/>
        <end position="143"/>
    </location>
</feature>
<comment type="caution">
    <text evidence="2">The sequence shown here is derived from an EMBL/GenBank/DDBJ whole genome shotgun (WGS) entry which is preliminary data.</text>
</comment>
<feature type="compositionally biased region" description="Low complexity" evidence="1">
    <location>
        <begin position="211"/>
        <end position="224"/>
    </location>
</feature>
<feature type="compositionally biased region" description="Polar residues" evidence="1">
    <location>
        <begin position="669"/>
        <end position="696"/>
    </location>
</feature>
<proteinExistence type="predicted"/>
<feature type="compositionally biased region" description="Basic and acidic residues" evidence="1">
    <location>
        <begin position="11"/>
        <end position="21"/>
    </location>
</feature>
<dbReference type="VEuPathDB" id="TriTrypDB:LpyrH10_13_1750"/>
<reference evidence="2 3" key="1">
    <citation type="submission" date="2015-07" db="EMBL/GenBank/DDBJ databases">
        <title>High-quality genome of monoxenous trypanosomatid Leptomonas pyrrhocoris.</title>
        <authorList>
            <person name="Flegontov P."/>
            <person name="Butenko A."/>
            <person name="Firsov S."/>
            <person name="Vlcek C."/>
            <person name="Logacheva M.D."/>
            <person name="Field M."/>
            <person name="Filatov D."/>
            <person name="Flegontova O."/>
            <person name="Gerasimov E."/>
            <person name="Jackson A.P."/>
            <person name="Kelly S."/>
            <person name="Opperdoes F."/>
            <person name="O'Reilly A."/>
            <person name="Votypka J."/>
            <person name="Yurchenko V."/>
            <person name="Lukes J."/>
        </authorList>
    </citation>
    <scope>NUCLEOTIDE SEQUENCE [LARGE SCALE GENOMIC DNA]</scope>
    <source>
        <strain evidence="2">H10</strain>
    </source>
</reference>
<feature type="compositionally biased region" description="Low complexity" evidence="1">
    <location>
        <begin position="316"/>
        <end position="350"/>
    </location>
</feature>
<evidence type="ECO:0000313" key="3">
    <source>
        <dbReference type="Proteomes" id="UP000037923"/>
    </source>
</evidence>
<feature type="compositionally biased region" description="Low complexity" evidence="1">
    <location>
        <begin position="565"/>
        <end position="577"/>
    </location>
</feature>
<feature type="compositionally biased region" description="Pro residues" evidence="1">
    <location>
        <begin position="351"/>
        <end position="360"/>
    </location>
</feature>
<feature type="region of interest" description="Disordered" evidence="1">
    <location>
        <begin position="1008"/>
        <end position="1059"/>
    </location>
</feature>
<feature type="compositionally biased region" description="Low complexity" evidence="1">
    <location>
        <begin position="853"/>
        <end position="862"/>
    </location>
</feature>
<accession>A0A0M9FYB8</accession>
<evidence type="ECO:0000256" key="1">
    <source>
        <dbReference type="SAM" id="MobiDB-lite"/>
    </source>
</evidence>
<keyword evidence="3" id="KW-1185">Reference proteome</keyword>
<dbReference type="AlphaFoldDB" id="A0A0M9FYB8"/>
<feature type="compositionally biased region" description="Low complexity" evidence="1">
    <location>
        <begin position="979"/>
        <end position="989"/>
    </location>
</feature>
<evidence type="ECO:0000313" key="2">
    <source>
        <dbReference type="EMBL" id="KPA78630.1"/>
    </source>
</evidence>
<feature type="region of interest" description="Disordered" evidence="1">
    <location>
        <begin position="544"/>
        <end position="703"/>
    </location>
</feature>
<feature type="region of interest" description="Disordered" evidence="1">
    <location>
        <begin position="835"/>
        <end position="916"/>
    </location>
</feature>
<dbReference type="OMA" id="PNVRCEA"/>
<dbReference type="Proteomes" id="UP000037923">
    <property type="component" value="Unassembled WGS sequence"/>
</dbReference>
<dbReference type="GeneID" id="26906519"/>